<organism evidence="2 3">
    <name type="scientific">Methylobacterium organophilum</name>
    <dbReference type="NCBI Taxonomy" id="410"/>
    <lineage>
        <taxon>Bacteria</taxon>
        <taxon>Pseudomonadati</taxon>
        <taxon>Pseudomonadota</taxon>
        <taxon>Alphaproteobacteria</taxon>
        <taxon>Hyphomicrobiales</taxon>
        <taxon>Methylobacteriaceae</taxon>
        <taxon>Methylobacterium</taxon>
    </lineage>
</organism>
<dbReference type="PANTHER" id="PTHR36973">
    <property type="entry name" value="SLL1456 PROTEIN-RELATED"/>
    <property type="match status" value="1"/>
</dbReference>
<dbReference type="PANTHER" id="PTHR36973:SF4">
    <property type="entry name" value="NODULATION PROTEIN"/>
    <property type="match status" value="1"/>
</dbReference>
<dbReference type="NCBIfam" id="TIGR01444">
    <property type="entry name" value="fkbM_fam"/>
    <property type="match status" value="1"/>
</dbReference>
<feature type="domain" description="Methyltransferase FkbM" evidence="1">
    <location>
        <begin position="37"/>
        <end position="201"/>
    </location>
</feature>
<name>A0ABQ4TEW3_METOR</name>
<gene>
    <name evidence="2" type="ORF">LKMONMHP_4331</name>
</gene>
<dbReference type="SUPFAM" id="SSF53335">
    <property type="entry name" value="S-adenosyl-L-methionine-dependent methyltransferases"/>
    <property type="match status" value="1"/>
</dbReference>
<dbReference type="Gene3D" id="3.40.50.150">
    <property type="entry name" value="Vaccinia Virus protein VP39"/>
    <property type="match status" value="1"/>
</dbReference>
<dbReference type="Pfam" id="PF05050">
    <property type="entry name" value="Methyltransf_21"/>
    <property type="match status" value="1"/>
</dbReference>
<proteinExistence type="predicted"/>
<evidence type="ECO:0000259" key="1">
    <source>
        <dbReference type="Pfam" id="PF05050"/>
    </source>
</evidence>
<sequence>MPYLKQKAYALITEAVEDMLPLASKSQRLKDKIVFVDVGASNGIQAKWLKQKHNIVPVLFEPNPDEARRLREQLSEFERHFVLEHGLSDRAGEQNLHIGNHYGCTSILEANTDFLKDYAIADSYRTKKVVQINCVRYDDLVRSGEAPVPDVIKIDVEGYESFVLAGFGDLLHDVLAIETETFFYPVYKKQALLHDLIEQLEPFGLRLRRIEEIPAFDGDFICANAYFTKTKKACSGLSAERRAKHELASQVFRVTY</sequence>
<keyword evidence="3" id="KW-1185">Reference proteome</keyword>
<reference evidence="2" key="1">
    <citation type="journal article" date="2021" name="Front. Microbiol.">
        <title>Comprehensive Comparative Genomics and Phenotyping of Methylobacterium Species.</title>
        <authorList>
            <person name="Alessa O."/>
            <person name="Ogura Y."/>
            <person name="Fujitani Y."/>
            <person name="Takami H."/>
            <person name="Hayashi T."/>
            <person name="Sahin N."/>
            <person name="Tani A."/>
        </authorList>
    </citation>
    <scope>NUCLEOTIDE SEQUENCE</scope>
    <source>
        <strain evidence="2">NBRC 15689</strain>
    </source>
</reference>
<comment type="caution">
    <text evidence="2">The sequence shown here is derived from an EMBL/GenBank/DDBJ whole genome shotgun (WGS) entry which is preliminary data.</text>
</comment>
<dbReference type="Proteomes" id="UP001055156">
    <property type="component" value="Unassembled WGS sequence"/>
</dbReference>
<dbReference type="InterPro" id="IPR029063">
    <property type="entry name" value="SAM-dependent_MTases_sf"/>
</dbReference>
<dbReference type="InterPro" id="IPR006342">
    <property type="entry name" value="FkbM_mtfrase"/>
</dbReference>
<accession>A0ABQ4TEW3</accession>
<dbReference type="EMBL" id="BPQV01000016">
    <property type="protein sequence ID" value="GJE29450.1"/>
    <property type="molecule type" value="Genomic_DNA"/>
</dbReference>
<dbReference type="InterPro" id="IPR053188">
    <property type="entry name" value="FkbM_Methyltransferase"/>
</dbReference>
<reference evidence="2" key="2">
    <citation type="submission" date="2021-08" db="EMBL/GenBank/DDBJ databases">
        <authorList>
            <person name="Tani A."/>
            <person name="Ola A."/>
            <person name="Ogura Y."/>
            <person name="Katsura K."/>
            <person name="Hayashi T."/>
        </authorList>
    </citation>
    <scope>NUCLEOTIDE SEQUENCE</scope>
    <source>
        <strain evidence="2">NBRC 15689</strain>
    </source>
</reference>
<protein>
    <recommendedName>
        <fullName evidence="1">Methyltransferase FkbM domain-containing protein</fullName>
    </recommendedName>
</protein>
<evidence type="ECO:0000313" key="3">
    <source>
        <dbReference type="Proteomes" id="UP001055156"/>
    </source>
</evidence>
<evidence type="ECO:0000313" key="2">
    <source>
        <dbReference type="EMBL" id="GJE29450.1"/>
    </source>
</evidence>